<dbReference type="EMBL" id="JAWRVE010000012">
    <property type="protein sequence ID" value="KAL1878249.1"/>
    <property type="molecule type" value="Genomic_DNA"/>
</dbReference>
<dbReference type="SMART" id="SM01417">
    <property type="entry name" value="Solute_trans_a"/>
    <property type="match status" value="1"/>
</dbReference>
<feature type="region of interest" description="Disordered" evidence="5">
    <location>
        <begin position="168"/>
        <end position="191"/>
    </location>
</feature>
<evidence type="ECO:0000256" key="4">
    <source>
        <dbReference type="ARBA" id="ARBA00023136"/>
    </source>
</evidence>
<dbReference type="InterPro" id="IPR005178">
    <property type="entry name" value="Ostalpha/TMEM184C"/>
</dbReference>
<evidence type="ECO:0000256" key="6">
    <source>
        <dbReference type="SAM" id="Phobius"/>
    </source>
</evidence>
<dbReference type="Pfam" id="PF03619">
    <property type="entry name" value="Solute_trans_a"/>
    <property type="match status" value="1"/>
</dbReference>
<evidence type="ECO:0000313" key="8">
    <source>
        <dbReference type="Proteomes" id="UP001583177"/>
    </source>
</evidence>
<feature type="transmembrane region" description="Helical" evidence="6">
    <location>
        <begin position="323"/>
        <end position="346"/>
    </location>
</feature>
<feature type="compositionally biased region" description="Basic residues" evidence="5">
    <location>
        <begin position="168"/>
        <end position="182"/>
    </location>
</feature>
<gene>
    <name evidence="7" type="ORF">Daus18300_002166</name>
</gene>
<keyword evidence="2 6" id="KW-0812">Transmembrane</keyword>
<organism evidence="7 8">
    <name type="scientific">Diaporthe australafricana</name>
    <dbReference type="NCBI Taxonomy" id="127596"/>
    <lineage>
        <taxon>Eukaryota</taxon>
        <taxon>Fungi</taxon>
        <taxon>Dikarya</taxon>
        <taxon>Ascomycota</taxon>
        <taxon>Pezizomycotina</taxon>
        <taxon>Sordariomycetes</taxon>
        <taxon>Sordariomycetidae</taxon>
        <taxon>Diaporthales</taxon>
        <taxon>Diaporthaceae</taxon>
        <taxon>Diaporthe</taxon>
    </lineage>
</organism>
<feature type="transmembrane region" description="Helical" evidence="6">
    <location>
        <begin position="104"/>
        <end position="125"/>
    </location>
</feature>
<dbReference type="Proteomes" id="UP001583177">
    <property type="component" value="Unassembled WGS sequence"/>
</dbReference>
<feature type="transmembrane region" description="Helical" evidence="6">
    <location>
        <begin position="131"/>
        <end position="149"/>
    </location>
</feature>
<dbReference type="PANTHER" id="PTHR23423">
    <property type="entry name" value="ORGANIC SOLUTE TRANSPORTER-RELATED"/>
    <property type="match status" value="1"/>
</dbReference>
<comment type="subcellular location">
    <subcellularLocation>
        <location evidence="1">Membrane</location>
        <topology evidence="1">Multi-pass membrane protein</topology>
    </subcellularLocation>
</comment>
<evidence type="ECO:0000256" key="3">
    <source>
        <dbReference type="ARBA" id="ARBA00022989"/>
    </source>
</evidence>
<keyword evidence="8" id="KW-1185">Reference proteome</keyword>
<proteinExistence type="predicted"/>
<evidence type="ECO:0000256" key="1">
    <source>
        <dbReference type="ARBA" id="ARBA00004141"/>
    </source>
</evidence>
<protein>
    <submittedName>
        <fullName evidence="7">Uncharacterized protein</fullName>
    </submittedName>
</protein>
<comment type="caution">
    <text evidence="7">The sequence shown here is derived from an EMBL/GenBank/DDBJ whole genome shotgun (WGS) entry which is preliminary data.</text>
</comment>
<evidence type="ECO:0000313" key="7">
    <source>
        <dbReference type="EMBL" id="KAL1878249.1"/>
    </source>
</evidence>
<feature type="transmembrane region" description="Helical" evidence="6">
    <location>
        <begin position="247"/>
        <end position="268"/>
    </location>
</feature>
<sequence>MASQLYERMVASLPELVARAKSDNDYEPYNYTSKNGHVCAMPRPLTNTETAKLAGGYDFFTINQIITGACACFTLLSLFILMFRHATHLSRPNEQLNILRICCYLPVFAIGCFLEVSFPNAYVYINPWIDFVQSIALCNFFLLMCQFVSPSDQHREVFFAALKVPQKKKKNSGGRGGRRARGRRGDYGPEPEIEQEPINGLEWYRKMWMLIFQYPAVQALVAIFTAIFESQGVYCLVSSKPYFGHLWLDIIHNVSLTLAILSCLRLYGALKSQLAHHKPLAKLAAFKLLVAITGIIQLIYWILRSISPSPLKPTASLSWSDDFIGIPVMVMALLTVPFSIFFHFAYDVKPYYLENAGKHLPLAQADLESGGGYGSAGGSPAPPAKPAHYSAVGAAGTRYQGGFLGIWAWLGLLNPSELISGFVFGFTMLSKENRKVGVTTVRRAQTGEFGHA</sequence>
<evidence type="ECO:0000256" key="5">
    <source>
        <dbReference type="SAM" id="MobiDB-lite"/>
    </source>
</evidence>
<keyword evidence="3 6" id="KW-1133">Transmembrane helix</keyword>
<feature type="transmembrane region" description="Helical" evidence="6">
    <location>
        <begin position="62"/>
        <end position="83"/>
    </location>
</feature>
<reference evidence="7 8" key="1">
    <citation type="journal article" date="2024" name="IMA Fungus">
        <title>IMA Genome - F19 : A genome assembly and annotation guide to empower mycologists, including annotated draft genome sequences of Ceratocystis pirilliformis, Diaporthe australafricana, Fusarium ophioides, Paecilomyces lecythidis, and Sporothrix stenoceras.</title>
        <authorList>
            <person name="Aylward J."/>
            <person name="Wilson A.M."/>
            <person name="Visagie C.M."/>
            <person name="Spraker J."/>
            <person name="Barnes I."/>
            <person name="Buitendag C."/>
            <person name="Ceriani C."/>
            <person name="Del Mar Angel L."/>
            <person name="du Plessis D."/>
            <person name="Fuchs T."/>
            <person name="Gasser K."/>
            <person name="Kramer D."/>
            <person name="Li W."/>
            <person name="Munsamy K."/>
            <person name="Piso A."/>
            <person name="Price J.L."/>
            <person name="Sonnekus B."/>
            <person name="Thomas C."/>
            <person name="van der Nest A."/>
            <person name="van Dijk A."/>
            <person name="van Heerden A."/>
            <person name="van Vuuren N."/>
            <person name="Yilmaz N."/>
            <person name="Duong T.A."/>
            <person name="van der Merwe N.A."/>
            <person name="Wingfield M.J."/>
            <person name="Wingfield B.D."/>
        </authorList>
    </citation>
    <scope>NUCLEOTIDE SEQUENCE [LARGE SCALE GENOMIC DNA]</scope>
    <source>
        <strain evidence="7 8">CMW 18300</strain>
    </source>
</reference>
<feature type="transmembrane region" description="Helical" evidence="6">
    <location>
        <begin position="207"/>
        <end position="227"/>
    </location>
</feature>
<evidence type="ECO:0000256" key="2">
    <source>
        <dbReference type="ARBA" id="ARBA00022692"/>
    </source>
</evidence>
<name>A0ABR3XR83_9PEZI</name>
<feature type="transmembrane region" description="Helical" evidence="6">
    <location>
        <begin position="280"/>
        <end position="303"/>
    </location>
</feature>
<keyword evidence="4 6" id="KW-0472">Membrane</keyword>
<accession>A0ABR3XR83</accession>